<sequence length="368" mass="41736">MQIMFGIKLHVRHQSHSAPPESRSEEAERREPGKMEKVLLIFSVASALCAVSTVPQRNYHFIYQAKNWTEAQSYCRENFIDLATVADVKDVATLNKLANLNQMFASSNAYDAWIGLYNDLNSWRWSMSDPSFYQQNENFRNWFFVQPDNHGGDEACAVINGIVGGWADVPCSQNSTSVCMDVSGMDATFYPISIRMNQTQAQSYCREHHTDLASVRNSMENQGLVKLIAPSISWFGLYRNNWMWSDDSTFSFTYWNTPNAEPSGGKQSCVAANFRSSGLWEDWMCDIKKIFICYSGAAQSAVKLKLVRDSSLNLKDPVVLEDLLNQLKLKLKGQGGNNVQLRWREQPNGQVFSKDEDEKDASRKGQAH</sequence>
<reference evidence="4" key="2">
    <citation type="submission" date="2016-06" db="EMBL/GenBank/DDBJ databases">
        <title>The genome of a short-lived fish provides insights into sex chromosome evolution and the genetic control of aging.</title>
        <authorList>
            <person name="Reichwald K."/>
            <person name="Felder M."/>
            <person name="Petzold A."/>
            <person name="Koch P."/>
            <person name="Groth M."/>
            <person name="Platzer M."/>
        </authorList>
    </citation>
    <scope>NUCLEOTIDE SEQUENCE</scope>
    <source>
        <tissue evidence="4">Brain</tissue>
    </source>
</reference>
<evidence type="ECO:0000259" key="3">
    <source>
        <dbReference type="PROSITE" id="PS50041"/>
    </source>
</evidence>
<feature type="domain" description="C-type lectin" evidence="3">
    <location>
        <begin position="54"/>
        <end position="180"/>
    </location>
</feature>
<evidence type="ECO:0000313" key="4">
    <source>
        <dbReference type="EMBL" id="SBP53846.1"/>
    </source>
</evidence>
<dbReference type="SUPFAM" id="SSF56436">
    <property type="entry name" value="C-type lectin-like"/>
    <property type="match status" value="2"/>
</dbReference>
<feature type="compositionally biased region" description="Basic and acidic residues" evidence="2">
    <location>
        <begin position="353"/>
        <end position="368"/>
    </location>
</feature>
<feature type="region of interest" description="Disordered" evidence="2">
    <location>
        <begin position="345"/>
        <end position="368"/>
    </location>
</feature>
<reference evidence="4" key="1">
    <citation type="submission" date="2016-05" db="EMBL/GenBank/DDBJ databases">
        <authorList>
            <person name="Lavstsen T."/>
            <person name="Jespersen J.S."/>
        </authorList>
    </citation>
    <scope>NUCLEOTIDE SEQUENCE</scope>
    <source>
        <tissue evidence="4">Brain</tissue>
    </source>
</reference>
<dbReference type="PANTHER" id="PTHR45784">
    <property type="entry name" value="C-TYPE LECTIN DOMAIN FAMILY 20 MEMBER A-RELATED"/>
    <property type="match status" value="1"/>
</dbReference>
<dbReference type="InterPro" id="IPR001304">
    <property type="entry name" value="C-type_lectin-like"/>
</dbReference>
<accession>A0A1A8AH78</accession>
<dbReference type="InterPro" id="IPR016186">
    <property type="entry name" value="C-type_lectin-like/link_sf"/>
</dbReference>
<name>A0A1A8AH78_NOTFU</name>
<dbReference type="OMA" id="EDEPRWI"/>
<dbReference type="AlphaFoldDB" id="A0A1A8AH78"/>
<organism evidence="4">
    <name type="scientific">Nothobranchius furzeri</name>
    <name type="common">Turquoise killifish</name>
    <dbReference type="NCBI Taxonomy" id="105023"/>
    <lineage>
        <taxon>Eukaryota</taxon>
        <taxon>Metazoa</taxon>
        <taxon>Chordata</taxon>
        <taxon>Craniata</taxon>
        <taxon>Vertebrata</taxon>
        <taxon>Euteleostomi</taxon>
        <taxon>Actinopterygii</taxon>
        <taxon>Neopterygii</taxon>
        <taxon>Teleostei</taxon>
        <taxon>Neoteleostei</taxon>
        <taxon>Acanthomorphata</taxon>
        <taxon>Ovalentaria</taxon>
        <taxon>Atherinomorphae</taxon>
        <taxon>Cyprinodontiformes</taxon>
        <taxon>Nothobranchiidae</taxon>
        <taxon>Nothobranchius</taxon>
    </lineage>
</organism>
<feature type="region of interest" description="Disordered" evidence="2">
    <location>
        <begin position="11"/>
        <end position="31"/>
    </location>
</feature>
<evidence type="ECO:0000256" key="2">
    <source>
        <dbReference type="SAM" id="MobiDB-lite"/>
    </source>
</evidence>
<feature type="domain" description="C-type lectin" evidence="3">
    <location>
        <begin position="185"/>
        <end position="294"/>
    </location>
</feature>
<dbReference type="OrthoDB" id="8446214at2759"/>
<dbReference type="PROSITE" id="PS00615">
    <property type="entry name" value="C_TYPE_LECTIN_1"/>
    <property type="match status" value="2"/>
</dbReference>
<dbReference type="InterPro" id="IPR018378">
    <property type="entry name" value="C-type_lectin_CS"/>
</dbReference>
<dbReference type="SMART" id="SM00034">
    <property type="entry name" value="CLECT"/>
    <property type="match status" value="2"/>
</dbReference>
<proteinExistence type="predicted"/>
<dbReference type="PANTHER" id="PTHR45784:SF3">
    <property type="entry name" value="C-TYPE LECTIN DOMAIN FAMILY 4 MEMBER K-LIKE-RELATED"/>
    <property type="match status" value="1"/>
</dbReference>
<gene>
    <name evidence="4" type="primary">Nfu_g_1_015568</name>
</gene>
<feature type="compositionally biased region" description="Basic and acidic residues" evidence="2">
    <location>
        <begin position="22"/>
        <end position="31"/>
    </location>
</feature>
<dbReference type="EMBL" id="HADY01015361">
    <property type="protein sequence ID" value="SBP53846.1"/>
    <property type="molecule type" value="Transcribed_RNA"/>
</dbReference>
<dbReference type="Pfam" id="PF00059">
    <property type="entry name" value="Lectin_C"/>
    <property type="match status" value="2"/>
</dbReference>
<evidence type="ECO:0000256" key="1">
    <source>
        <dbReference type="ARBA" id="ARBA00023157"/>
    </source>
</evidence>
<dbReference type="Gene3D" id="3.10.100.10">
    <property type="entry name" value="Mannose-Binding Protein A, subunit A"/>
    <property type="match status" value="2"/>
</dbReference>
<keyword evidence="1" id="KW-1015">Disulfide bond</keyword>
<dbReference type="InterPro" id="IPR016187">
    <property type="entry name" value="CTDL_fold"/>
</dbReference>
<dbReference type="PROSITE" id="PS50041">
    <property type="entry name" value="C_TYPE_LECTIN_2"/>
    <property type="match status" value="2"/>
</dbReference>
<protein>
    <recommendedName>
        <fullName evidence="3">C-type lectin domain-containing protein</fullName>
    </recommendedName>
</protein>
<dbReference type="KEGG" id="nfu:107391489"/>